<gene>
    <name evidence="2" type="ORF">SAMN05216360_11112</name>
</gene>
<evidence type="ECO:0000313" key="3">
    <source>
        <dbReference type="Proteomes" id="UP000198704"/>
    </source>
</evidence>
<organism evidence="2 3">
    <name type="scientific">Methylobacterium phyllostachyos</name>
    <dbReference type="NCBI Taxonomy" id="582672"/>
    <lineage>
        <taxon>Bacteria</taxon>
        <taxon>Pseudomonadati</taxon>
        <taxon>Pseudomonadota</taxon>
        <taxon>Alphaproteobacteria</taxon>
        <taxon>Hyphomicrobiales</taxon>
        <taxon>Methylobacteriaceae</taxon>
        <taxon>Methylobacterium</taxon>
    </lineage>
</organism>
<keyword evidence="3" id="KW-1185">Reference proteome</keyword>
<name>A0A1H0E1F2_9HYPH</name>
<proteinExistence type="predicted"/>
<sequence>MADQVQDRSPDGRPDGDPPETQQLKQPVRGADNGPAGSEHRKAEAEIAAGDVADDLADFA</sequence>
<feature type="region of interest" description="Disordered" evidence="1">
    <location>
        <begin position="1"/>
        <end position="60"/>
    </location>
</feature>
<reference evidence="3" key="1">
    <citation type="submission" date="2016-10" db="EMBL/GenBank/DDBJ databases">
        <authorList>
            <person name="Varghese N."/>
            <person name="Submissions S."/>
        </authorList>
    </citation>
    <scope>NUCLEOTIDE SEQUENCE [LARGE SCALE GENOMIC DNA]</scope>
    <source>
        <strain evidence="3">BL47</strain>
    </source>
</reference>
<dbReference type="Proteomes" id="UP000198704">
    <property type="component" value="Unassembled WGS sequence"/>
</dbReference>
<accession>A0A1H0E1F2</accession>
<protein>
    <submittedName>
        <fullName evidence="2">Uncharacterized protein</fullName>
    </submittedName>
</protein>
<dbReference type="EMBL" id="FNHS01000011">
    <property type="protein sequence ID" value="SDN76116.1"/>
    <property type="molecule type" value="Genomic_DNA"/>
</dbReference>
<dbReference type="AlphaFoldDB" id="A0A1H0E1F2"/>
<feature type="compositionally biased region" description="Basic and acidic residues" evidence="1">
    <location>
        <begin position="1"/>
        <end position="16"/>
    </location>
</feature>
<evidence type="ECO:0000313" key="2">
    <source>
        <dbReference type="EMBL" id="SDN76116.1"/>
    </source>
</evidence>
<evidence type="ECO:0000256" key="1">
    <source>
        <dbReference type="SAM" id="MobiDB-lite"/>
    </source>
</evidence>
<dbReference type="STRING" id="582672.SAMN05216360_11112"/>